<comment type="caution">
    <text evidence="2">The sequence shown here is derived from an EMBL/GenBank/DDBJ whole genome shotgun (WGS) entry which is preliminary data.</text>
</comment>
<dbReference type="EMBL" id="JBHSRF010000065">
    <property type="protein sequence ID" value="MFC6085602.1"/>
    <property type="molecule type" value="Genomic_DNA"/>
</dbReference>
<sequence>MTQIVAQVREELAGELRERVRSRLREQPAEWLVDQLMALVLRAEDTAYTIPRQVPRGPAAGEGLHLPPHCENDAAQAPPEREPGEDGPAHR</sequence>
<reference evidence="3" key="1">
    <citation type="journal article" date="2019" name="Int. J. Syst. Evol. Microbiol.">
        <title>The Global Catalogue of Microorganisms (GCM) 10K type strain sequencing project: providing services to taxonomists for standard genome sequencing and annotation.</title>
        <authorList>
            <consortium name="The Broad Institute Genomics Platform"/>
            <consortium name="The Broad Institute Genome Sequencing Center for Infectious Disease"/>
            <person name="Wu L."/>
            <person name="Ma J."/>
        </authorList>
    </citation>
    <scope>NUCLEOTIDE SEQUENCE [LARGE SCALE GENOMIC DNA]</scope>
    <source>
        <strain evidence="3">JCM 30346</strain>
    </source>
</reference>
<feature type="region of interest" description="Disordered" evidence="1">
    <location>
        <begin position="52"/>
        <end position="91"/>
    </location>
</feature>
<dbReference type="Proteomes" id="UP001596137">
    <property type="component" value="Unassembled WGS sequence"/>
</dbReference>
<evidence type="ECO:0000256" key="1">
    <source>
        <dbReference type="SAM" id="MobiDB-lite"/>
    </source>
</evidence>
<proteinExistence type="predicted"/>
<protein>
    <submittedName>
        <fullName evidence="2">Uncharacterized protein</fullName>
    </submittedName>
</protein>
<organism evidence="2 3">
    <name type="scientific">Sphaerisporangium aureirubrum</name>
    <dbReference type="NCBI Taxonomy" id="1544736"/>
    <lineage>
        <taxon>Bacteria</taxon>
        <taxon>Bacillati</taxon>
        <taxon>Actinomycetota</taxon>
        <taxon>Actinomycetes</taxon>
        <taxon>Streptosporangiales</taxon>
        <taxon>Streptosporangiaceae</taxon>
        <taxon>Sphaerisporangium</taxon>
    </lineage>
</organism>
<evidence type="ECO:0000313" key="2">
    <source>
        <dbReference type="EMBL" id="MFC6085602.1"/>
    </source>
</evidence>
<evidence type="ECO:0000313" key="3">
    <source>
        <dbReference type="Proteomes" id="UP001596137"/>
    </source>
</evidence>
<gene>
    <name evidence="2" type="ORF">ACFP1K_30855</name>
</gene>
<keyword evidence="3" id="KW-1185">Reference proteome</keyword>
<accession>A0ABW1NTI5</accession>
<name>A0ABW1NTI5_9ACTN</name>
<feature type="compositionally biased region" description="Basic and acidic residues" evidence="1">
    <location>
        <begin position="79"/>
        <end position="91"/>
    </location>
</feature>
<dbReference type="RefSeq" id="WP_380759906.1">
    <property type="nucleotide sequence ID" value="NZ_JBHSRF010000065.1"/>
</dbReference>